<evidence type="ECO:0000256" key="3">
    <source>
        <dbReference type="ARBA" id="ARBA00012944"/>
    </source>
</evidence>
<sequence>MINFINYNIVVAIILSLLLSSVICLGSYLLGSSSPDKEKVSVYECGFNPFDNPGNPISIRFFIIGILFLVFDLEISLLFPWAVSSHLPSLQGLWIVILFLFILTWGLIYEWFKGGLEWE</sequence>
<protein>
    <recommendedName>
        <fullName evidence="4 13">NADH-ubiquinone oxidoreductase chain 3</fullName>
        <ecNumber evidence="3 13">7.1.1.2</ecNumber>
    </recommendedName>
</protein>
<evidence type="ECO:0000256" key="7">
    <source>
        <dbReference type="ARBA" id="ARBA00022967"/>
    </source>
</evidence>
<accession>G9ISM1</accession>
<dbReference type="GO" id="GO:0030964">
    <property type="term" value="C:NADH dehydrogenase complex"/>
    <property type="evidence" value="ECO:0007669"/>
    <property type="project" value="TreeGrafter"/>
</dbReference>
<dbReference type="AlphaFoldDB" id="G9ISM1"/>
<keyword evidence="13" id="KW-0679">Respiratory chain</keyword>
<evidence type="ECO:0000256" key="13">
    <source>
        <dbReference type="RuleBase" id="RU003640"/>
    </source>
</evidence>
<keyword evidence="14" id="KW-0560">Oxidoreductase</keyword>
<evidence type="ECO:0000256" key="12">
    <source>
        <dbReference type="ARBA" id="ARBA00049551"/>
    </source>
</evidence>
<dbReference type="GO" id="GO:0016491">
    <property type="term" value="F:oxidoreductase activity"/>
    <property type="evidence" value="ECO:0007669"/>
    <property type="project" value="UniProtKB-KW"/>
</dbReference>
<dbReference type="GO" id="GO:0031966">
    <property type="term" value="C:mitochondrial membrane"/>
    <property type="evidence" value="ECO:0007669"/>
    <property type="project" value="UniProtKB-SubCell"/>
</dbReference>
<reference evidence="14" key="1">
    <citation type="journal article" date="2012" name="Genome Biol. Evol.">
        <title>Evolution of linear mitochondrial genomes in medusozoan cnidarians.</title>
        <authorList>
            <person name="Kayal E."/>
            <person name="Bentlage B."/>
            <person name="Collins A.G."/>
            <person name="Kayal M."/>
            <person name="Pirro S."/>
            <person name="Lavrov D.V."/>
        </authorList>
    </citation>
    <scope>NUCLEOTIDE SEQUENCE</scope>
</reference>
<evidence type="ECO:0000256" key="9">
    <source>
        <dbReference type="ARBA" id="ARBA00023027"/>
    </source>
</evidence>
<proteinExistence type="inferred from homology"/>
<evidence type="ECO:0000256" key="1">
    <source>
        <dbReference type="ARBA" id="ARBA00004141"/>
    </source>
</evidence>
<dbReference type="GO" id="GO:0008137">
    <property type="term" value="F:NADH dehydrogenase (ubiquinone) activity"/>
    <property type="evidence" value="ECO:0007669"/>
    <property type="project" value="UniProtKB-UniRule"/>
</dbReference>
<evidence type="ECO:0000256" key="6">
    <source>
        <dbReference type="ARBA" id="ARBA00022692"/>
    </source>
</evidence>
<feature type="transmembrane region" description="Helical" evidence="13">
    <location>
        <begin position="93"/>
        <end position="112"/>
    </location>
</feature>
<keyword evidence="5 13" id="KW-0813">Transport</keyword>
<evidence type="ECO:0000256" key="11">
    <source>
        <dbReference type="ARBA" id="ARBA00023136"/>
    </source>
</evidence>
<dbReference type="InterPro" id="IPR038430">
    <property type="entry name" value="NDAH_ubi_oxred_su3_sf"/>
</dbReference>
<comment type="similarity">
    <text evidence="2 13">Belongs to the complex I subunit 3 family.</text>
</comment>
<dbReference type="EC" id="7.1.1.2" evidence="3 13"/>
<keyword evidence="10 13" id="KW-0830">Ubiquinone</keyword>
<dbReference type="PANTHER" id="PTHR11058">
    <property type="entry name" value="NADH-UBIQUINONE OXIDOREDUCTASE CHAIN 3"/>
    <property type="match status" value="1"/>
</dbReference>
<keyword evidence="11 13" id="KW-0472">Membrane</keyword>
<dbReference type="EMBL" id="JN700941">
    <property type="protein sequence ID" value="AER54520.1"/>
    <property type="molecule type" value="Genomic_DNA"/>
</dbReference>
<geneLocation type="mitochondrion" evidence="14"/>
<evidence type="ECO:0000256" key="4">
    <source>
        <dbReference type="ARBA" id="ARBA00021007"/>
    </source>
</evidence>
<evidence type="ECO:0000256" key="8">
    <source>
        <dbReference type="ARBA" id="ARBA00022989"/>
    </source>
</evidence>
<keyword evidence="13" id="KW-0249">Electron transport</keyword>
<keyword evidence="7 13" id="KW-1278">Translocase</keyword>
<keyword evidence="9 13" id="KW-0520">NAD</keyword>
<keyword evidence="8 13" id="KW-1133">Transmembrane helix</keyword>
<organism evidence="14">
    <name type="scientific">Chrysaora sp. EK-2011</name>
    <dbReference type="NCBI Taxonomy" id="1104535"/>
    <lineage>
        <taxon>Eukaryota</taxon>
        <taxon>Metazoa</taxon>
        <taxon>Cnidaria</taxon>
        <taxon>Scyphozoa</taxon>
        <taxon>Semaeostomeae</taxon>
        <taxon>Pelagiidae</taxon>
        <taxon>Chrysaora</taxon>
    </lineage>
</organism>
<dbReference type="InterPro" id="IPR000440">
    <property type="entry name" value="NADH_UbQ/plastoQ_OxRdtase_su3"/>
</dbReference>
<gene>
    <name evidence="14" type="primary">nad3</name>
</gene>
<dbReference type="PANTHER" id="PTHR11058:SF9">
    <property type="entry name" value="NADH-UBIQUINONE OXIDOREDUCTASE CHAIN 3"/>
    <property type="match status" value="1"/>
</dbReference>
<evidence type="ECO:0000313" key="14">
    <source>
        <dbReference type="EMBL" id="AER54520.1"/>
    </source>
</evidence>
<dbReference type="FunFam" id="1.20.58.1610:FF:000004">
    <property type="entry name" value="NADH-quinone oxidoreductase subunit A"/>
    <property type="match status" value="1"/>
</dbReference>
<feature type="transmembrane region" description="Helical" evidence="13">
    <location>
        <begin position="57"/>
        <end position="81"/>
    </location>
</feature>
<comment type="function">
    <text evidence="13">Core subunit of the mitochondrial membrane respiratory chain NADH dehydrogenase (Complex I) which catalyzes electron transfer from NADH through the respiratory chain, using ubiquinone as an electron acceptor. Essential for the catalytic activity of complex I.</text>
</comment>
<evidence type="ECO:0000256" key="5">
    <source>
        <dbReference type="ARBA" id="ARBA00022448"/>
    </source>
</evidence>
<keyword evidence="6 13" id="KW-0812">Transmembrane</keyword>
<evidence type="ECO:0000256" key="2">
    <source>
        <dbReference type="ARBA" id="ARBA00008472"/>
    </source>
</evidence>
<feature type="transmembrane region" description="Helical" evidence="13">
    <location>
        <begin position="7"/>
        <end position="30"/>
    </location>
</feature>
<name>G9ISM1_9CNID</name>
<keyword evidence="13 14" id="KW-0496">Mitochondrion</keyword>
<dbReference type="Gene3D" id="1.20.58.1610">
    <property type="entry name" value="NADH:ubiquinone/plastoquinone oxidoreductase, chain 3"/>
    <property type="match status" value="1"/>
</dbReference>
<dbReference type="Pfam" id="PF00507">
    <property type="entry name" value="Oxidored_q4"/>
    <property type="match status" value="1"/>
</dbReference>
<comment type="catalytic activity">
    <reaction evidence="12 13">
        <text>a ubiquinone + NADH + 5 H(+)(in) = a ubiquinol + NAD(+) + 4 H(+)(out)</text>
        <dbReference type="Rhea" id="RHEA:29091"/>
        <dbReference type="Rhea" id="RHEA-COMP:9565"/>
        <dbReference type="Rhea" id="RHEA-COMP:9566"/>
        <dbReference type="ChEBI" id="CHEBI:15378"/>
        <dbReference type="ChEBI" id="CHEBI:16389"/>
        <dbReference type="ChEBI" id="CHEBI:17976"/>
        <dbReference type="ChEBI" id="CHEBI:57540"/>
        <dbReference type="ChEBI" id="CHEBI:57945"/>
        <dbReference type="EC" id="7.1.1.2"/>
    </reaction>
</comment>
<evidence type="ECO:0000256" key="10">
    <source>
        <dbReference type="ARBA" id="ARBA00023075"/>
    </source>
</evidence>
<comment type="subcellular location">
    <subcellularLocation>
        <location evidence="1">Membrane</location>
        <topology evidence="1">Multi-pass membrane protein</topology>
    </subcellularLocation>
    <subcellularLocation>
        <location evidence="13">Mitochondrion membrane</location>
        <topology evidence="13">Multi-pass membrane protein</topology>
    </subcellularLocation>
</comment>